<evidence type="ECO:0000256" key="4">
    <source>
        <dbReference type="ARBA" id="ARBA00023015"/>
    </source>
</evidence>
<keyword evidence="8" id="KW-0539">Nucleus</keyword>
<dbReference type="CDD" id="cd11660">
    <property type="entry name" value="SANT_TRF"/>
    <property type="match status" value="1"/>
</dbReference>
<dbReference type="InterPro" id="IPR036390">
    <property type="entry name" value="WH_DNA-bd_sf"/>
</dbReference>
<dbReference type="GO" id="GO:0000786">
    <property type="term" value="C:nucleosome"/>
    <property type="evidence" value="ECO:0007669"/>
    <property type="project" value="InterPro"/>
</dbReference>
<dbReference type="Gene3D" id="1.10.10.10">
    <property type="entry name" value="Winged helix-like DNA-binding domain superfamily/Winged helix DNA-binding domain"/>
    <property type="match status" value="1"/>
</dbReference>
<organism evidence="13 14">
    <name type="scientific">Kingdonia uniflora</name>
    <dbReference type="NCBI Taxonomy" id="39325"/>
    <lineage>
        <taxon>Eukaryota</taxon>
        <taxon>Viridiplantae</taxon>
        <taxon>Streptophyta</taxon>
        <taxon>Embryophyta</taxon>
        <taxon>Tracheophyta</taxon>
        <taxon>Spermatophyta</taxon>
        <taxon>Magnoliopsida</taxon>
        <taxon>Ranunculales</taxon>
        <taxon>Circaeasteraceae</taxon>
        <taxon>Kingdonia</taxon>
    </lineage>
</organism>
<dbReference type="InterPro" id="IPR017930">
    <property type="entry name" value="Myb_dom"/>
</dbReference>
<evidence type="ECO:0000259" key="12">
    <source>
        <dbReference type="PROSITE" id="PS51504"/>
    </source>
</evidence>
<keyword evidence="14" id="KW-1185">Reference proteome</keyword>
<dbReference type="InterPro" id="IPR044597">
    <property type="entry name" value="SMH1-6"/>
</dbReference>
<keyword evidence="5" id="KW-0175">Coiled coil</keyword>
<dbReference type="AlphaFoldDB" id="A0A7J7MBY9"/>
<gene>
    <name evidence="13" type="ORF">GIB67_005954</name>
</gene>
<dbReference type="InterPro" id="IPR001005">
    <property type="entry name" value="SANT/Myb"/>
</dbReference>
<protein>
    <recommendedName>
        <fullName evidence="15">MYB transcription factor</fullName>
    </recommendedName>
</protein>
<evidence type="ECO:0008006" key="15">
    <source>
        <dbReference type="Google" id="ProtNLM"/>
    </source>
</evidence>
<evidence type="ECO:0000256" key="7">
    <source>
        <dbReference type="ARBA" id="ARBA00023163"/>
    </source>
</evidence>
<dbReference type="Proteomes" id="UP000541444">
    <property type="component" value="Unassembled WGS sequence"/>
</dbReference>
<evidence type="ECO:0000256" key="9">
    <source>
        <dbReference type="SAM" id="MobiDB-lite"/>
    </source>
</evidence>
<feature type="region of interest" description="Disordered" evidence="9">
    <location>
        <begin position="90"/>
        <end position="126"/>
    </location>
</feature>
<evidence type="ECO:0000256" key="5">
    <source>
        <dbReference type="ARBA" id="ARBA00023054"/>
    </source>
</evidence>
<evidence type="ECO:0000256" key="3">
    <source>
        <dbReference type="ARBA" id="ARBA00022454"/>
    </source>
</evidence>
<feature type="domain" description="HTH myb-type" evidence="11">
    <location>
        <begin position="32"/>
        <end position="93"/>
    </location>
</feature>
<dbReference type="Gene3D" id="1.10.246.220">
    <property type="match status" value="1"/>
</dbReference>
<dbReference type="SMART" id="SM00717">
    <property type="entry name" value="SANT"/>
    <property type="match status" value="1"/>
</dbReference>
<dbReference type="Pfam" id="PF00249">
    <property type="entry name" value="Myb_DNA-binding"/>
    <property type="match status" value="1"/>
</dbReference>
<evidence type="ECO:0000313" key="14">
    <source>
        <dbReference type="Proteomes" id="UP000541444"/>
    </source>
</evidence>
<dbReference type="InterPro" id="IPR009057">
    <property type="entry name" value="Homeodomain-like_sf"/>
</dbReference>
<feature type="domain" description="H15" evidence="12">
    <location>
        <begin position="150"/>
        <end position="217"/>
    </location>
</feature>
<name>A0A7J7MBY9_9MAGN</name>
<dbReference type="OrthoDB" id="608866at2759"/>
<feature type="domain" description="Myb-like" evidence="10">
    <location>
        <begin position="37"/>
        <end position="89"/>
    </location>
</feature>
<dbReference type="InterPro" id="IPR005818">
    <property type="entry name" value="Histone_H1/H5_H15"/>
</dbReference>
<keyword evidence="6" id="KW-0238">DNA-binding</keyword>
<dbReference type="GO" id="GO:0006334">
    <property type="term" value="P:nucleosome assembly"/>
    <property type="evidence" value="ECO:0007669"/>
    <property type="project" value="InterPro"/>
</dbReference>
<keyword evidence="4" id="KW-0805">Transcription regulation</keyword>
<evidence type="ECO:0000256" key="1">
    <source>
        <dbReference type="ARBA" id="ARBA00004286"/>
    </source>
</evidence>
<keyword evidence="7" id="KW-0804">Transcription</keyword>
<accession>A0A7J7MBY9</accession>
<comment type="caution">
    <text evidence="13">The sequence shown here is derived from an EMBL/GenBank/DDBJ whole genome shotgun (WGS) entry which is preliminary data.</text>
</comment>
<dbReference type="PROSITE" id="PS50090">
    <property type="entry name" value="MYB_LIKE"/>
    <property type="match status" value="1"/>
</dbReference>
<dbReference type="Pfam" id="PF00538">
    <property type="entry name" value="Linker_histone"/>
    <property type="match status" value="1"/>
</dbReference>
<dbReference type="FunFam" id="1.10.246.220:FF:000002">
    <property type="entry name" value="Telomere repeat-binding factor 1"/>
    <property type="match status" value="1"/>
</dbReference>
<dbReference type="GO" id="GO:0005730">
    <property type="term" value="C:nucleolus"/>
    <property type="evidence" value="ECO:0007669"/>
    <property type="project" value="UniProtKB-SubCell"/>
</dbReference>
<feature type="compositionally biased region" description="Polar residues" evidence="9">
    <location>
        <begin position="115"/>
        <end position="125"/>
    </location>
</feature>
<dbReference type="EMBL" id="JACGCM010001644">
    <property type="protein sequence ID" value="KAF6152300.1"/>
    <property type="molecule type" value="Genomic_DNA"/>
</dbReference>
<evidence type="ECO:0000313" key="13">
    <source>
        <dbReference type="EMBL" id="KAF6152300.1"/>
    </source>
</evidence>
<dbReference type="PANTHER" id="PTHR46267:SF15">
    <property type="entry name" value="WINGED HELIX-TURN-HELIX TRANSCRIPTION REPRESSOR DNA-BINDING PROTEIN-RELATED"/>
    <property type="match status" value="1"/>
</dbReference>
<evidence type="ECO:0000256" key="2">
    <source>
        <dbReference type="ARBA" id="ARBA00004604"/>
    </source>
</evidence>
<dbReference type="PANTHER" id="PTHR46267">
    <property type="entry name" value="SINGLE MYB HISTONE 4"/>
    <property type="match status" value="1"/>
</dbReference>
<dbReference type="InterPro" id="IPR036388">
    <property type="entry name" value="WH-like_DNA-bd_sf"/>
</dbReference>
<dbReference type="SMART" id="SM00526">
    <property type="entry name" value="H15"/>
    <property type="match status" value="1"/>
</dbReference>
<dbReference type="PROSITE" id="PS51294">
    <property type="entry name" value="HTH_MYB"/>
    <property type="match status" value="1"/>
</dbReference>
<dbReference type="SUPFAM" id="SSF46785">
    <property type="entry name" value="Winged helix' DNA-binding domain"/>
    <property type="match status" value="1"/>
</dbReference>
<evidence type="ECO:0000259" key="11">
    <source>
        <dbReference type="PROSITE" id="PS51294"/>
    </source>
</evidence>
<comment type="subcellular location">
    <subcellularLocation>
        <location evidence="1">Chromosome</location>
    </subcellularLocation>
    <subcellularLocation>
        <location evidence="2">Nucleus</location>
        <location evidence="2">Nucleolus</location>
    </subcellularLocation>
</comment>
<sequence>MSPDRTSKREEQNIISSSKRVKEKIRVRVRVSMGAPKQKWTSEEEEALKAGIEKHGAGKWKTIQTDPEFSNVLAARSNIDLKDKWRNMSVSASGQGSREKVKTPKLKALPPPVTWTPQNPTSSSAPVLHDASVDTLMESPKSVSEGKNGSRHNTMNLILEAISNMKDPNGSDFAAINGYIQQRYEVQENFKRMLSTKLRRLVGSKLEKVGNCYKILKDVTFGTRTPTPKLREIRPKLSQEPGISSFEEAVEEAAKTAAYKIAEAENKSFLAAEAVKEAERVSKLSADTDALLQLFQEIQEQCSRGEIVEMAPNCGLEVQ</sequence>
<evidence type="ECO:0000256" key="8">
    <source>
        <dbReference type="ARBA" id="ARBA00023242"/>
    </source>
</evidence>
<evidence type="ECO:0000259" key="10">
    <source>
        <dbReference type="PROSITE" id="PS50090"/>
    </source>
</evidence>
<reference evidence="13 14" key="1">
    <citation type="journal article" date="2020" name="IScience">
        <title>Genome Sequencing of the Endangered Kingdonia uniflora (Circaeasteraceae, Ranunculales) Reveals Potential Mechanisms of Evolutionary Specialization.</title>
        <authorList>
            <person name="Sun Y."/>
            <person name="Deng T."/>
            <person name="Zhang A."/>
            <person name="Moore M.J."/>
            <person name="Landis J.B."/>
            <person name="Lin N."/>
            <person name="Zhang H."/>
            <person name="Zhang X."/>
            <person name="Huang J."/>
            <person name="Zhang X."/>
            <person name="Sun H."/>
            <person name="Wang H."/>
        </authorList>
    </citation>
    <scope>NUCLEOTIDE SEQUENCE [LARGE SCALE GENOMIC DNA]</scope>
    <source>
        <strain evidence="13">TB1705</strain>
        <tissue evidence="13">Leaf</tissue>
    </source>
</reference>
<dbReference type="FunFam" id="1.10.10.60:FF:000168">
    <property type="entry name" value="Telomere repeat-binding factor 1"/>
    <property type="match status" value="1"/>
</dbReference>
<proteinExistence type="predicted"/>
<keyword evidence="3" id="KW-0158">Chromosome</keyword>
<evidence type="ECO:0000256" key="6">
    <source>
        <dbReference type="ARBA" id="ARBA00023125"/>
    </source>
</evidence>
<dbReference type="SUPFAM" id="SSF46689">
    <property type="entry name" value="Homeodomain-like"/>
    <property type="match status" value="1"/>
</dbReference>
<dbReference type="PROSITE" id="PS51504">
    <property type="entry name" value="H15"/>
    <property type="match status" value="1"/>
</dbReference>
<dbReference type="GO" id="GO:0003691">
    <property type="term" value="F:double-stranded telomeric DNA binding"/>
    <property type="evidence" value="ECO:0007669"/>
    <property type="project" value="InterPro"/>
</dbReference>